<proteinExistence type="predicted"/>
<dbReference type="Pfam" id="PF05485">
    <property type="entry name" value="THAP"/>
    <property type="match status" value="1"/>
</dbReference>
<sequence length="327" mass="38324">MKYCSVPGCKSKLTKKPTKTFFFSLPTDETNGQVDPLKHKRRQEWVKAIRGLRLPESTLQNAVVCSKHFVSGHPASEQDVYHKDWVPSLHLPQIVLDQRKIVDVIIETLPDVIVQFDVPDLIILDKVKFNEKQIEMDLIHKYITNPVCDENGYYNDDHDYLGLPVLPTKTESVAMRQELSQDHSYSITDRPACLYFDSRHFCNICAYNFNNLFSFNNHMMVHTVKNDVMCFLCEQTFLTTTCLNNHLNVHTCLCDKCGVEVPTMQLRAHLLVNQKQKYQNRDILKYRIPQKKKVYFCVLCMKRFFTKQQYGEHAFMHNRVKWGRGRI</sequence>
<keyword evidence="2" id="KW-0677">Repeat</keyword>
<dbReference type="AlphaFoldDB" id="A0AA38MCD9"/>
<gene>
    <name evidence="10" type="ORF">Zmor_017061</name>
</gene>
<protein>
    <submittedName>
        <fullName evidence="10">Uncharacterized protein</fullName>
    </submittedName>
</protein>
<dbReference type="EMBL" id="JALNTZ010000005">
    <property type="protein sequence ID" value="KAJ3650991.1"/>
    <property type="molecule type" value="Genomic_DNA"/>
</dbReference>
<dbReference type="InterPro" id="IPR013087">
    <property type="entry name" value="Znf_C2H2_type"/>
</dbReference>
<evidence type="ECO:0000256" key="7">
    <source>
        <dbReference type="PROSITE-ProRule" id="PRU00309"/>
    </source>
</evidence>
<dbReference type="SMART" id="SM00980">
    <property type="entry name" value="THAP"/>
    <property type="match status" value="1"/>
</dbReference>
<evidence type="ECO:0000256" key="5">
    <source>
        <dbReference type="ARBA" id="ARBA00023125"/>
    </source>
</evidence>
<feature type="domain" description="C2H2-type" evidence="8">
    <location>
        <begin position="200"/>
        <end position="227"/>
    </location>
</feature>
<dbReference type="PROSITE" id="PS50950">
    <property type="entry name" value="ZF_THAP"/>
    <property type="match status" value="1"/>
</dbReference>
<dbReference type="SUPFAM" id="SSF57667">
    <property type="entry name" value="beta-beta-alpha zinc fingers"/>
    <property type="match status" value="1"/>
</dbReference>
<dbReference type="PANTHER" id="PTHR24379">
    <property type="entry name" value="KRAB AND ZINC FINGER DOMAIN-CONTAINING"/>
    <property type="match status" value="1"/>
</dbReference>
<dbReference type="SUPFAM" id="SSF57716">
    <property type="entry name" value="Glucocorticoid receptor-like (DNA-binding domain)"/>
    <property type="match status" value="1"/>
</dbReference>
<evidence type="ECO:0000256" key="2">
    <source>
        <dbReference type="ARBA" id="ARBA00022737"/>
    </source>
</evidence>
<evidence type="ECO:0000256" key="1">
    <source>
        <dbReference type="ARBA" id="ARBA00022723"/>
    </source>
</evidence>
<dbReference type="PROSITE" id="PS00028">
    <property type="entry name" value="ZINC_FINGER_C2H2_1"/>
    <property type="match status" value="3"/>
</dbReference>
<keyword evidence="5 7" id="KW-0238">DNA-binding</keyword>
<dbReference type="InterPro" id="IPR006612">
    <property type="entry name" value="THAP_Znf"/>
</dbReference>
<dbReference type="GO" id="GO:0008270">
    <property type="term" value="F:zinc ion binding"/>
    <property type="evidence" value="ECO:0007669"/>
    <property type="project" value="UniProtKB-KW"/>
</dbReference>
<evidence type="ECO:0000256" key="6">
    <source>
        <dbReference type="PROSITE-ProRule" id="PRU00042"/>
    </source>
</evidence>
<dbReference type="GO" id="GO:0003677">
    <property type="term" value="F:DNA binding"/>
    <property type="evidence" value="ECO:0007669"/>
    <property type="project" value="UniProtKB-UniRule"/>
</dbReference>
<dbReference type="PANTHER" id="PTHR24379:SF121">
    <property type="entry name" value="C2H2-TYPE DOMAIN-CONTAINING PROTEIN"/>
    <property type="match status" value="1"/>
</dbReference>
<comment type="caution">
    <text evidence="10">The sequence shown here is derived from an EMBL/GenBank/DDBJ whole genome shotgun (WGS) entry which is preliminary data.</text>
</comment>
<keyword evidence="1" id="KW-0479">Metal-binding</keyword>
<dbReference type="Gene3D" id="3.30.160.60">
    <property type="entry name" value="Classic Zinc Finger"/>
    <property type="match status" value="1"/>
</dbReference>
<accession>A0AA38MCD9</accession>
<evidence type="ECO:0000313" key="11">
    <source>
        <dbReference type="Proteomes" id="UP001168821"/>
    </source>
</evidence>
<keyword evidence="11" id="KW-1185">Reference proteome</keyword>
<evidence type="ECO:0000256" key="3">
    <source>
        <dbReference type="ARBA" id="ARBA00022771"/>
    </source>
</evidence>
<evidence type="ECO:0000259" key="8">
    <source>
        <dbReference type="PROSITE" id="PS50157"/>
    </source>
</evidence>
<dbReference type="SMART" id="SM00355">
    <property type="entry name" value="ZnF_C2H2"/>
    <property type="match status" value="3"/>
</dbReference>
<dbReference type="PROSITE" id="PS50157">
    <property type="entry name" value="ZINC_FINGER_C2H2_2"/>
    <property type="match status" value="2"/>
</dbReference>
<evidence type="ECO:0000259" key="9">
    <source>
        <dbReference type="PROSITE" id="PS50950"/>
    </source>
</evidence>
<evidence type="ECO:0000313" key="10">
    <source>
        <dbReference type="EMBL" id="KAJ3650991.1"/>
    </source>
</evidence>
<dbReference type="InterPro" id="IPR036236">
    <property type="entry name" value="Znf_C2H2_sf"/>
</dbReference>
<keyword evidence="4" id="KW-0862">Zinc</keyword>
<name>A0AA38MCD9_9CUCU</name>
<dbReference type="Proteomes" id="UP001168821">
    <property type="component" value="Unassembled WGS sequence"/>
</dbReference>
<reference evidence="10" key="1">
    <citation type="journal article" date="2023" name="G3 (Bethesda)">
        <title>Whole genome assemblies of Zophobas morio and Tenebrio molitor.</title>
        <authorList>
            <person name="Kaur S."/>
            <person name="Stinson S.A."/>
            <person name="diCenzo G.C."/>
        </authorList>
    </citation>
    <scope>NUCLEOTIDE SEQUENCE</scope>
    <source>
        <strain evidence="10">QUZm001</strain>
    </source>
</reference>
<keyword evidence="3 6" id="KW-0863">Zinc-finger</keyword>
<feature type="domain" description="C2H2-type" evidence="8">
    <location>
        <begin position="228"/>
        <end position="251"/>
    </location>
</feature>
<feature type="domain" description="THAP-type" evidence="9">
    <location>
        <begin position="1"/>
        <end position="90"/>
    </location>
</feature>
<evidence type="ECO:0000256" key="4">
    <source>
        <dbReference type="ARBA" id="ARBA00022833"/>
    </source>
</evidence>
<organism evidence="10 11">
    <name type="scientific">Zophobas morio</name>
    <dbReference type="NCBI Taxonomy" id="2755281"/>
    <lineage>
        <taxon>Eukaryota</taxon>
        <taxon>Metazoa</taxon>
        <taxon>Ecdysozoa</taxon>
        <taxon>Arthropoda</taxon>
        <taxon>Hexapoda</taxon>
        <taxon>Insecta</taxon>
        <taxon>Pterygota</taxon>
        <taxon>Neoptera</taxon>
        <taxon>Endopterygota</taxon>
        <taxon>Coleoptera</taxon>
        <taxon>Polyphaga</taxon>
        <taxon>Cucujiformia</taxon>
        <taxon>Tenebrionidae</taxon>
        <taxon>Zophobas</taxon>
    </lineage>
</organism>